<protein>
    <submittedName>
        <fullName evidence="1">Protease synthase and sporulation protein PAI 2</fullName>
    </submittedName>
</protein>
<name>A0A1J5PMU7_9ZZZZ</name>
<dbReference type="PANTHER" id="PTHR35802">
    <property type="entry name" value="PROTEASE SYNTHASE AND SPORULATION PROTEIN PAI 2"/>
    <property type="match status" value="1"/>
</dbReference>
<sequence length="211" mass="24316">MYSPTQFIESDRHRARELMLAYPFASLISCDDDGLPYVTALPLHVQEVEENFLLLGHCARSNHHWRYLQARPQATVVFTGPQAFMSTRVYPDLARVPTWNYLLVQCRVQARLIEQFEDKDALLKFLIGDHDPAYAAQWRSLGQEFQQKMMAGIVGFELAVTDLQCKFKLNQHRPESHAAMYDSYCQGNDHERALAAWMQRLGLVPDDTRVA</sequence>
<dbReference type="GO" id="GO:0006508">
    <property type="term" value="P:proteolysis"/>
    <property type="evidence" value="ECO:0007669"/>
    <property type="project" value="UniProtKB-KW"/>
</dbReference>
<dbReference type="PIRSF" id="PIRSF010372">
    <property type="entry name" value="PaiB"/>
    <property type="match status" value="1"/>
</dbReference>
<evidence type="ECO:0000313" key="1">
    <source>
        <dbReference type="EMBL" id="OIQ68916.1"/>
    </source>
</evidence>
<dbReference type="PANTHER" id="PTHR35802:SF1">
    <property type="entry name" value="PROTEASE SYNTHASE AND SPORULATION PROTEIN PAI 2"/>
    <property type="match status" value="1"/>
</dbReference>
<dbReference type="AlphaFoldDB" id="A0A1J5PMU7"/>
<dbReference type="Gene3D" id="2.30.110.10">
    <property type="entry name" value="Electron Transport, Fmn-binding Protein, Chain A"/>
    <property type="match status" value="1"/>
</dbReference>
<accession>A0A1J5PMU7</accession>
<gene>
    <name evidence="1" type="primary">paiB_11</name>
    <name evidence="1" type="ORF">GALL_494860</name>
</gene>
<keyword evidence="1" id="KW-0645">Protease</keyword>
<keyword evidence="1" id="KW-0378">Hydrolase</keyword>
<dbReference type="Pfam" id="PF04299">
    <property type="entry name" value="FMN_bind_2"/>
    <property type="match status" value="1"/>
</dbReference>
<proteinExistence type="predicted"/>
<organism evidence="1">
    <name type="scientific">mine drainage metagenome</name>
    <dbReference type="NCBI Taxonomy" id="410659"/>
    <lineage>
        <taxon>unclassified sequences</taxon>
        <taxon>metagenomes</taxon>
        <taxon>ecological metagenomes</taxon>
    </lineage>
</organism>
<dbReference type="EMBL" id="MLJW01005025">
    <property type="protein sequence ID" value="OIQ68916.1"/>
    <property type="molecule type" value="Genomic_DNA"/>
</dbReference>
<dbReference type="GO" id="GO:0008233">
    <property type="term" value="F:peptidase activity"/>
    <property type="evidence" value="ECO:0007669"/>
    <property type="project" value="UniProtKB-KW"/>
</dbReference>
<dbReference type="SUPFAM" id="SSF50475">
    <property type="entry name" value="FMN-binding split barrel"/>
    <property type="match status" value="1"/>
</dbReference>
<comment type="caution">
    <text evidence="1">The sequence shown here is derived from an EMBL/GenBank/DDBJ whole genome shotgun (WGS) entry which is preliminary data.</text>
</comment>
<reference evidence="1" key="1">
    <citation type="submission" date="2016-10" db="EMBL/GenBank/DDBJ databases">
        <title>Sequence of Gallionella enrichment culture.</title>
        <authorList>
            <person name="Poehlein A."/>
            <person name="Muehling M."/>
            <person name="Daniel R."/>
        </authorList>
    </citation>
    <scope>NUCLEOTIDE SEQUENCE</scope>
</reference>
<dbReference type="InterPro" id="IPR012349">
    <property type="entry name" value="Split_barrel_FMN-bd"/>
</dbReference>
<dbReference type="InterPro" id="IPR007396">
    <property type="entry name" value="TR_PAI2-type"/>
</dbReference>